<dbReference type="PANTHER" id="PTHR11839">
    <property type="entry name" value="UDP/ADP-SUGAR PYROPHOSPHATASE"/>
    <property type="match status" value="1"/>
</dbReference>
<accession>A0A2R8AVX2</accession>
<evidence type="ECO:0000256" key="6">
    <source>
        <dbReference type="ARBA" id="ARBA00032162"/>
    </source>
</evidence>
<proteinExistence type="inferred from homology"/>
<gene>
    <name evidence="9" type="primary">nudF_1</name>
    <name evidence="9" type="ORF">PRI8871_01972</name>
</gene>
<dbReference type="CDD" id="cd03424">
    <property type="entry name" value="NUDIX_ADPRase_Nudt5_UGPPase_Nudt14"/>
    <property type="match status" value="1"/>
</dbReference>
<comment type="similarity">
    <text evidence="3">Belongs to the Nudix hydrolase family. NudK subfamily.</text>
</comment>
<dbReference type="GO" id="GO:0019693">
    <property type="term" value="P:ribose phosphate metabolic process"/>
    <property type="evidence" value="ECO:0007669"/>
    <property type="project" value="TreeGrafter"/>
</dbReference>
<name>A0A2R8AVX2_9RHOB</name>
<dbReference type="InterPro" id="IPR020084">
    <property type="entry name" value="NUDIX_hydrolase_CS"/>
</dbReference>
<dbReference type="RefSeq" id="WP_108886041.1">
    <property type="nucleotide sequence ID" value="NZ_OMOJ01000003.1"/>
</dbReference>
<evidence type="ECO:0000313" key="10">
    <source>
        <dbReference type="Proteomes" id="UP000244904"/>
    </source>
</evidence>
<evidence type="ECO:0000256" key="5">
    <source>
        <dbReference type="ARBA" id="ARBA00022801"/>
    </source>
</evidence>
<dbReference type="SUPFAM" id="SSF55811">
    <property type="entry name" value="Nudix"/>
    <property type="match status" value="1"/>
</dbReference>
<keyword evidence="10" id="KW-1185">Reference proteome</keyword>
<dbReference type="Proteomes" id="UP000244904">
    <property type="component" value="Unassembled WGS sequence"/>
</dbReference>
<evidence type="ECO:0000256" key="1">
    <source>
        <dbReference type="ARBA" id="ARBA00000847"/>
    </source>
</evidence>
<evidence type="ECO:0000259" key="8">
    <source>
        <dbReference type="PROSITE" id="PS51462"/>
    </source>
</evidence>
<dbReference type="Pfam" id="PF00293">
    <property type="entry name" value="NUDIX"/>
    <property type="match status" value="1"/>
</dbReference>
<keyword evidence="5 9" id="KW-0378">Hydrolase</keyword>
<dbReference type="GO" id="GO:0006753">
    <property type="term" value="P:nucleoside phosphate metabolic process"/>
    <property type="evidence" value="ECO:0007669"/>
    <property type="project" value="TreeGrafter"/>
</dbReference>
<evidence type="ECO:0000256" key="2">
    <source>
        <dbReference type="ARBA" id="ARBA00001946"/>
    </source>
</evidence>
<dbReference type="InterPro" id="IPR000086">
    <property type="entry name" value="NUDIX_hydrolase_dom"/>
</dbReference>
<sequence>MKPWKTLSKDIIFERKPFFQISQQKIELPNGKVIDDFFQVHLRTFASIVPVMEDGRVLVLRNYKHGPGRVVLSVPAGFIEPGEAPMDGAKRELLEETGMVSDDWTALGTYVDNGNQQGCTGHYFLAKDCRRVQAPDSGDHEEMQIETMSVEELDAALKANEFGVVHQAANWAFARMYL</sequence>
<feature type="domain" description="Nudix hydrolase" evidence="8">
    <location>
        <begin position="41"/>
        <end position="170"/>
    </location>
</feature>
<dbReference type="PANTHER" id="PTHR11839:SF18">
    <property type="entry name" value="NUDIX HYDROLASE DOMAIN-CONTAINING PROTEIN"/>
    <property type="match status" value="1"/>
</dbReference>
<dbReference type="InterPro" id="IPR015797">
    <property type="entry name" value="NUDIX_hydrolase-like_dom_sf"/>
</dbReference>
<reference evidence="10" key="1">
    <citation type="submission" date="2018-03" db="EMBL/GenBank/DDBJ databases">
        <authorList>
            <person name="Rodrigo-Torres L."/>
            <person name="Arahal R. D."/>
            <person name="Lucena T."/>
        </authorList>
    </citation>
    <scope>NUCLEOTIDE SEQUENCE [LARGE SCALE GENOMIC DNA]</scope>
    <source>
        <strain evidence="10">CECT 8871</strain>
    </source>
</reference>
<dbReference type="PROSITE" id="PS00893">
    <property type="entry name" value="NUDIX_BOX"/>
    <property type="match status" value="1"/>
</dbReference>
<dbReference type="OrthoDB" id="177518at2"/>
<dbReference type="AlphaFoldDB" id="A0A2R8AVX2"/>
<evidence type="ECO:0000313" key="9">
    <source>
        <dbReference type="EMBL" id="SPF80166.1"/>
    </source>
</evidence>
<dbReference type="Gene3D" id="3.90.79.10">
    <property type="entry name" value="Nucleoside Triphosphate Pyrophosphohydrolase"/>
    <property type="match status" value="1"/>
</dbReference>
<comment type="catalytic activity">
    <reaction evidence="1">
        <text>GDP-alpha-D-mannose + H2O = alpha-D-mannose 1-phosphate + GMP + 2 H(+)</text>
        <dbReference type="Rhea" id="RHEA:27978"/>
        <dbReference type="ChEBI" id="CHEBI:15377"/>
        <dbReference type="ChEBI" id="CHEBI:15378"/>
        <dbReference type="ChEBI" id="CHEBI:57527"/>
        <dbReference type="ChEBI" id="CHEBI:58115"/>
        <dbReference type="ChEBI" id="CHEBI:58409"/>
    </reaction>
</comment>
<organism evidence="9 10">
    <name type="scientific">Pseudoprimorskyibacter insulae</name>
    <dbReference type="NCBI Taxonomy" id="1695997"/>
    <lineage>
        <taxon>Bacteria</taxon>
        <taxon>Pseudomonadati</taxon>
        <taxon>Pseudomonadota</taxon>
        <taxon>Alphaproteobacteria</taxon>
        <taxon>Rhodobacterales</taxon>
        <taxon>Paracoccaceae</taxon>
        <taxon>Pseudoprimorskyibacter</taxon>
    </lineage>
</organism>
<comment type="cofactor">
    <cofactor evidence="2">
        <name>Mg(2+)</name>
        <dbReference type="ChEBI" id="CHEBI:18420"/>
    </cofactor>
</comment>
<protein>
    <recommendedName>
        <fullName evidence="4">GDP-mannose pyrophosphatase</fullName>
    </recommendedName>
    <alternativeName>
        <fullName evidence="6">GDP-mannose hydrolase</fullName>
    </alternativeName>
    <alternativeName>
        <fullName evidence="7">GDPMK</fullName>
    </alternativeName>
</protein>
<dbReference type="GO" id="GO:0016787">
    <property type="term" value="F:hydrolase activity"/>
    <property type="evidence" value="ECO:0007669"/>
    <property type="project" value="UniProtKB-KW"/>
</dbReference>
<evidence type="ECO:0000256" key="3">
    <source>
        <dbReference type="ARBA" id="ARBA00007275"/>
    </source>
</evidence>
<dbReference type="PROSITE" id="PS51462">
    <property type="entry name" value="NUDIX"/>
    <property type="match status" value="1"/>
</dbReference>
<evidence type="ECO:0000256" key="4">
    <source>
        <dbReference type="ARBA" id="ARBA00016377"/>
    </source>
</evidence>
<dbReference type="EMBL" id="OMOJ01000003">
    <property type="protein sequence ID" value="SPF80166.1"/>
    <property type="molecule type" value="Genomic_DNA"/>
</dbReference>
<evidence type="ECO:0000256" key="7">
    <source>
        <dbReference type="ARBA" id="ARBA00032272"/>
    </source>
</evidence>
<dbReference type="GO" id="GO:0005829">
    <property type="term" value="C:cytosol"/>
    <property type="evidence" value="ECO:0007669"/>
    <property type="project" value="TreeGrafter"/>
</dbReference>